<dbReference type="SUPFAM" id="SSF48208">
    <property type="entry name" value="Six-hairpin glycosidases"/>
    <property type="match status" value="1"/>
</dbReference>
<evidence type="ECO:0000256" key="1">
    <source>
        <dbReference type="ARBA" id="ARBA00006768"/>
    </source>
</evidence>
<dbReference type="PANTHER" id="PTHR11051">
    <property type="entry name" value="GLYCOSYL HYDROLASE-RELATED"/>
    <property type="match status" value="1"/>
</dbReference>
<gene>
    <name evidence="2" type="ORF">PCOR1329_LOCUS56010</name>
</gene>
<protein>
    <recommendedName>
        <fullName evidence="4">Reverse transcriptase zinc-binding domain-containing protein</fullName>
    </recommendedName>
</protein>
<keyword evidence="3" id="KW-1185">Reference proteome</keyword>
<organism evidence="2 3">
    <name type="scientific">Prorocentrum cordatum</name>
    <dbReference type="NCBI Taxonomy" id="2364126"/>
    <lineage>
        <taxon>Eukaryota</taxon>
        <taxon>Sar</taxon>
        <taxon>Alveolata</taxon>
        <taxon>Dinophyceae</taxon>
        <taxon>Prorocentrales</taxon>
        <taxon>Prorocentraceae</taxon>
        <taxon>Prorocentrum</taxon>
    </lineage>
</organism>
<comment type="similarity">
    <text evidence="1">Belongs to the glycosyl hydrolase 65 family.</text>
</comment>
<dbReference type="InterPro" id="IPR008928">
    <property type="entry name" value="6-hairpin_glycosidase_sf"/>
</dbReference>
<accession>A0ABN9V9W2</accession>
<proteinExistence type="inferred from homology"/>
<name>A0ABN9V9W2_9DINO</name>
<comment type="caution">
    <text evidence="2">The sequence shown here is derived from an EMBL/GenBank/DDBJ whole genome shotgun (WGS) entry which is preliminary data.</text>
</comment>
<evidence type="ECO:0008006" key="4">
    <source>
        <dbReference type="Google" id="ProtNLM"/>
    </source>
</evidence>
<dbReference type="PANTHER" id="PTHR11051:SF8">
    <property type="entry name" value="PROTEIN-GLUCOSYLGALACTOSYLHYDROXYLYSINE GLUCOSIDASE"/>
    <property type="match status" value="1"/>
</dbReference>
<evidence type="ECO:0000313" key="2">
    <source>
        <dbReference type="EMBL" id="CAK0869754.1"/>
    </source>
</evidence>
<sequence length="559" mass="61695">MKLITTVTGKRSGSDSMYIEVEARVGHDVVGTKAEPFAGACGPVEFEKVKLQWQPQQKRSYLSKAAKAWCVAARWARHMRRAKEAITNVTAKVSLQQVGGTSDTAHFHKLSSLMIELGRFVAKVLSETAVLSELDSWASDFFLLGMEFLAHPEVDAVLDAIEAKAAELAEAHGQKTAKAWRDWAAASFFNGARFAHRHTKGRALQEVVNANVTARTPAQPHQLADKATRDWEEIWSMHDAAAPQLPAEAKDWEELPPLSVQDLQRSILQFPWATGALRTHWSAGVWTPERLHSIGLRNSPQCFVCKQATGNESHQWFECEAMFDGLDVPVPDYVLELRKAIKVELYSELGHGVERFGSTVICLCCGAFSVAGGRNRKLRAQCKGHSDVASTRANEEMQISRGDGAVEVKRHGAMASSLAVRLITFYPLKRVWTETPTGGCVGFLTGLGGFLQTMLFGVGGLRIWRSYLAINPSLISGMTRVVIRGVHYRDAVLQISFDQDEMEVLAVRAPRAVQLTDSSGSTRSLAEGDLARVPRGRAKIRVSQSRRALRLNELRLLSV</sequence>
<dbReference type="EMBL" id="CAUYUJ010016882">
    <property type="protein sequence ID" value="CAK0869754.1"/>
    <property type="molecule type" value="Genomic_DNA"/>
</dbReference>
<dbReference type="Proteomes" id="UP001189429">
    <property type="component" value="Unassembled WGS sequence"/>
</dbReference>
<evidence type="ECO:0000313" key="3">
    <source>
        <dbReference type="Proteomes" id="UP001189429"/>
    </source>
</evidence>
<reference evidence="2" key="1">
    <citation type="submission" date="2023-10" db="EMBL/GenBank/DDBJ databases">
        <authorList>
            <person name="Chen Y."/>
            <person name="Shah S."/>
            <person name="Dougan E. K."/>
            <person name="Thang M."/>
            <person name="Chan C."/>
        </authorList>
    </citation>
    <scope>NUCLEOTIDE SEQUENCE [LARGE SCALE GENOMIC DNA]</scope>
</reference>